<reference evidence="3" key="1">
    <citation type="submission" date="2016-10" db="EMBL/GenBank/DDBJ databases">
        <authorList>
            <person name="Varghese N."/>
            <person name="Submissions S."/>
        </authorList>
    </citation>
    <scope>NUCLEOTIDE SEQUENCE [LARGE SCALE GENOMIC DNA]</scope>
    <source>
        <strain evidence="3">DSM 18579</strain>
    </source>
</reference>
<dbReference type="InterPro" id="IPR051044">
    <property type="entry name" value="MAG_DAG_Lipase"/>
</dbReference>
<proteinExistence type="predicted"/>
<evidence type="ECO:0000313" key="2">
    <source>
        <dbReference type="EMBL" id="SET22470.1"/>
    </source>
</evidence>
<dbReference type="PANTHER" id="PTHR11614">
    <property type="entry name" value="PHOSPHOLIPASE-RELATED"/>
    <property type="match status" value="1"/>
</dbReference>
<dbReference type="SUPFAM" id="SSF53474">
    <property type="entry name" value="alpha/beta-Hydrolases"/>
    <property type="match status" value="1"/>
</dbReference>
<accession>A0A1I0CS36</accession>
<dbReference type="InterPro" id="IPR022742">
    <property type="entry name" value="Hydrolase_4"/>
</dbReference>
<organism evidence="2 3">
    <name type="scientific">Thorsellia anophelis DSM 18579</name>
    <dbReference type="NCBI Taxonomy" id="1123402"/>
    <lineage>
        <taxon>Bacteria</taxon>
        <taxon>Pseudomonadati</taxon>
        <taxon>Pseudomonadota</taxon>
        <taxon>Gammaproteobacteria</taxon>
        <taxon>Enterobacterales</taxon>
        <taxon>Thorselliaceae</taxon>
        <taxon>Thorsellia</taxon>
    </lineage>
</organism>
<dbReference type="Proteomes" id="UP000242642">
    <property type="component" value="Unassembled WGS sequence"/>
</dbReference>
<feature type="domain" description="Serine aminopeptidase S33" evidence="1">
    <location>
        <begin position="57"/>
        <end position="310"/>
    </location>
</feature>
<dbReference type="Gene3D" id="3.40.50.1820">
    <property type="entry name" value="alpha/beta hydrolase"/>
    <property type="match status" value="1"/>
</dbReference>
<gene>
    <name evidence="2" type="ORF">SAMN02583745_01709</name>
</gene>
<sequence>MSKIISDNLHYKSAREEKFEIFSKEILDPFWEKVEKLSFNNSRGNRLAFARIRHKSNNKAIFLVTGRVESYLRYKELIYDIFHEGYDVYCLDHIGQGLSDRIHEDSERGHVEQFGHYVDDLIEFYQNIIFPNGYNYVYAIAHSMGGGILAHSILKMPNMFKRAAFCAPMFGINIPLPDGVANTILNVAERYPVIRDYYALGTGRWRALPFALNRLTHSKVRYEANLSLLNQIPSLKMGGPTYHWVKESKAATLALQAQADKWQMPSLVLQAEHELLVCNESQQAFVAKCAIKPKFILVENARHELLMESDDIRVFVLDHIFNFFKID</sequence>
<evidence type="ECO:0000313" key="3">
    <source>
        <dbReference type="Proteomes" id="UP000242642"/>
    </source>
</evidence>
<dbReference type="Pfam" id="PF12146">
    <property type="entry name" value="Hydrolase_4"/>
    <property type="match status" value="1"/>
</dbReference>
<name>A0A1I0CS36_9GAMM</name>
<dbReference type="EMBL" id="FOHV01000012">
    <property type="protein sequence ID" value="SET22470.1"/>
    <property type="molecule type" value="Genomic_DNA"/>
</dbReference>
<dbReference type="AlphaFoldDB" id="A0A1I0CS36"/>
<dbReference type="RefSeq" id="WP_093319711.1">
    <property type="nucleotide sequence ID" value="NZ_FOHV01000012.1"/>
</dbReference>
<dbReference type="InterPro" id="IPR029058">
    <property type="entry name" value="AB_hydrolase_fold"/>
</dbReference>
<keyword evidence="3" id="KW-1185">Reference proteome</keyword>
<protein>
    <submittedName>
        <fullName evidence="2">Lysophospholipase</fullName>
    </submittedName>
</protein>
<evidence type="ECO:0000259" key="1">
    <source>
        <dbReference type="Pfam" id="PF12146"/>
    </source>
</evidence>
<dbReference type="STRING" id="1123402.SAMN02583745_01709"/>
<dbReference type="OrthoDB" id="9788260at2"/>